<dbReference type="RefSeq" id="WP_368801167.1">
    <property type="nucleotide sequence ID" value="NZ_JAZHFV010000001.1"/>
</dbReference>
<comment type="caution">
    <text evidence="2">The sequence shown here is derived from an EMBL/GenBank/DDBJ whole genome shotgun (WGS) entry which is preliminary data.</text>
</comment>
<evidence type="ECO:0000313" key="3">
    <source>
        <dbReference type="Proteomes" id="UP001559025"/>
    </source>
</evidence>
<dbReference type="Gene3D" id="1.10.3680.10">
    <property type="entry name" value="TerB-like"/>
    <property type="match status" value="1"/>
</dbReference>
<dbReference type="CDD" id="cd07313">
    <property type="entry name" value="terB_like_2"/>
    <property type="match status" value="1"/>
</dbReference>
<proteinExistence type="predicted"/>
<gene>
    <name evidence="2" type="ORF">V1479_00265</name>
</gene>
<reference evidence="2 3" key="1">
    <citation type="submission" date="2024-01" db="EMBL/GenBank/DDBJ databases">
        <title>New evidence supports the origin of RcGTA from prophage.</title>
        <authorList>
            <person name="Xu Y."/>
            <person name="Liu B."/>
            <person name="Chen F."/>
        </authorList>
    </citation>
    <scope>NUCLEOTIDE SEQUENCE [LARGE SCALE GENOMIC DNA]</scope>
    <source>
        <strain evidence="2 3">CBW1107-2</strain>
    </source>
</reference>
<name>A0ABV3WM85_9HYPH</name>
<dbReference type="EMBL" id="JAZHFV010000001">
    <property type="protein sequence ID" value="MEX4005712.1"/>
    <property type="molecule type" value="Genomic_DNA"/>
</dbReference>
<accession>A0ABV3WM85</accession>
<keyword evidence="3" id="KW-1185">Reference proteome</keyword>
<dbReference type="Pfam" id="PF05099">
    <property type="entry name" value="TerB"/>
    <property type="match status" value="1"/>
</dbReference>
<protein>
    <submittedName>
        <fullName evidence="2">TerB family tellurite resistance protein</fullName>
    </submittedName>
</protein>
<dbReference type="InterPro" id="IPR029024">
    <property type="entry name" value="TerB-like"/>
</dbReference>
<dbReference type="InterPro" id="IPR007791">
    <property type="entry name" value="DjlA_N"/>
</dbReference>
<evidence type="ECO:0000313" key="2">
    <source>
        <dbReference type="EMBL" id="MEX4005712.1"/>
    </source>
</evidence>
<feature type="domain" description="Co-chaperone DjlA N-terminal" evidence="1">
    <location>
        <begin position="28"/>
        <end position="144"/>
    </location>
</feature>
<organism evidence="2 3">
    <name type="scientific">Neoaquamicrobium sediminum</name>
    <dbReference type="NCBI Taxonomy" id="1849104"/>
    <lineage>
        <taxon>Bacteria</taxon>
        <taxon>Pseudomonadati</taxon>
        <taxon>Pseudomonadota</taxon>
        <taxon>Alphaproteobacteria</taxon>
        <taxon>Hyphomicrobiales</taxon>
        <taxon>Phyllobacteriaceae</taxon>
        <taxon>Neoaquamicrobium</taxon>
    </lineage>
</organism>
<evidence type="ECO:0000259" key="1">
    <source>
        <dbReference type="Pfam" id="PF05099"/>
    </source>
</evidence>
<sequence length="159" mass="17883">MLERLKSFFSALPEKPRGGGLKADDPRVAAAALMFFVIDADGVRDETERARLREVLAASYALSGDELDEIVKAGDEAHNEAVDLFAFTSVLNRSLDETAKIEFIGILWEMVYADGEIHELEDNIVWRTAELIGVSQRDRILMRQRVRDEQDADADERGE</sequence>
<dbReference type="Proteomes" id="UP001559025">
    <property type="component" value="Unassembled WGS sequence"/>
</dbReference>
<dbReference type="SUPFAM" id="SSF158682">
    <property type="entry name" value="TerB-like"/>
    <property type="match status" value="1"/>
</dbReference>